<dbReference type="GO" id="GO:0008874">
    <property type="term" value="F:gluconate 5-dehydrogenase activity"/>
    <property type="evidence" value="ECO:0007669"/>
    <property type="project" value="UniProtKB-EC"/>
</dbReference>
<gene>
    <name evidence="3" type="ORF">QO011_004065</name>
</gene>
<dbReference type="InterPro" id="IPR002347">
    <property type="entry name" value="SDR_fam"/>
</dbReference>
<protein>
    <submittedName>
        <fullName evidence="3">Gluconate 5-dehydrogenase</fullName>
        <ecNumber evidence="3">1.1.1.69</ecNumber>
    </submittedName>
</protein>
<dbReference type="InterPro" id="IPR036291">
    <property type="entry name" value="NAD(P)-bd_dom_sf"/>
</dbReference>
<organism evidence="3 4">
    <name type="scientific">Labrys wisconsinensis</name>
    <dbReference type="NCBI Taxonomy" id="425677"/>
    <lineage>
        <taxon>Bacteria</taxon>
        <taxon>Pseudomonadati</taxon>
        <taxon>Pseudomonadota</taxon>
        <taxon>Alphaproteobacteria</taxon>
        <taxon>Hyphomicrobiales</taxon>
        <taxon>Xanthobacteraceae</taxon>
        <taxon>Labrys</taxon>
    </lineage>
</organism>
<dbReference type="Proteomes" id="UP001242480">
    <property type="component" value="Unassembled WGS sequence"/>
</dbReference>
<evidence type="ECO:0000256" key="2">
    <source>
        <dbReference type="ARBA" id="ARBA00023002"/>
    </source>
</evidence>
<dbReference type="PRINTS" id="PR00081">
    <property type="entry name" value="GDHRDH"/>
</dbReference>
<keyword evidence="4" id="KW-1185">Reference proteome</keyword>
<dbReference type="EC" id="1.1.1.69" evidence="3"/>
<proteinExistence type="inferred from homology"/>
<evidence type="ECO:0000313" key="3">
    <source>
        <dbReference type="EMBL" id="MDQ0471046.1"/>
    </source>
</evidence>
<reference evidence="3 4" key="1">
    <citation type="submission" date="2023-07" db="EMBL/GenBank/DDBJ databases">
        <title>Genomic Encyclopedia of Type Strains, Phase IV (KMG-IV): sequencing the most valuable type-strain genomes for metagenomic binning, comparative biology and taxonomic classification.</title>
        <authorList>
            <person name="Goeker M."/>
        </authorList>
    </citation>
    <scope>NUCLEOTIDE SEQUENCE [LARGE SCALE GENOMIC DNA]</scope>
    <source>
        <strain evidence="3 4">DSM 19619</strain>
    </source>
</reference>
<dbReference type="EMBL" id="JAUSVX010000007">
    <property type="protein sequence ID" value="MDQ0471046.1"/>
    <property type="molecule type" value="Genomic_DNA"/>
</dbReference>
<dbReference type="PANTHER" id="PTHR43639">
    <property type="entry name" value="OXIDOREDUCTASE, SHORT-CHAIN DEHYDROGENASE/REDUCTASE FAMILY (AFU_ORTHOLOGUE AFUA_5G02870)"/>
    <property type="match status" value="1"/>
</dbReference>
<evidence type="ECO:0000256" key="1">
    <source>
        <dbReference type="ARBA" id="ARBA00006484"/>
    </source>
</evidence>
<name>A0ABU0JC30_9HYPH</name>
<comment type="caution">
    <text evidence="3">The sequence shown here is derived from an EMBL/GenBank/DDBJ whole genome shotgun (WGS) entry which is preliminary data.</text>
</comment>
<evidence type="ECO:0000313" key="4">
    <source>
        <dbReference type="Proteomes" id="UP001242480"/>
    </source>
</evidence>
<dbReference type="RefSeq" id="WP_307275562.1">
    <property type="nucleotide sequence ID" value="NZ_JAUSVX010000007.1"/>
</dbReference>
<dbReference type="SUPFAM" id="SSF51735">
    <property type="entry name" value="NAD(P)-binding Rossmann-fold domains"/>
    <property type="match status" value="1"/>
</dbReference>
<sequence length="303" mass="30787">MASGADGMSAGTPTGTQARFEAPASVAATCPDGEDLAADLTRGLDRMALFDLAGKVALVAGGYGEIGRAVASALAANGAAVAIAGHDAARTMKVAGGLARQAGTSASGIVLEARRPESFRAVVDETVREHGSIDLLVNCLGVQREQPLLEVTEEAFDQVYQVNLKAAMFLAQAVAARQVAAAQGGRHIHLLSLRAMLGLSGRGYSAFCCAKGGLALLVRQHAAELAPYGITVNGVAPGPVLTNKNRSLAADPSWLQRAVTPIPLGRLAQPADVAAAVLFLGSPAAGFVTGQILNVDGGRSACQ</sequence>
<comment type="similarity">
    <text evidence="1">Belongs to the short-chain dehydrogenases/reductases (SDR) family.</text>
</comment>
<dbReference type="Gene3D" id="3.40.50.720">
    <property type="entry name" value="NAD(P)-binding Rossmann-like Domain"/>
    <property type="match status" value="1"/>
</dbReference>
<dbReference type="PANTHER" id="PTHR43639:SF1">
    <property type="entry name" value="SHORT-CHAIN DEHYDROGENASE_REDUCTASE FAMILY PROTEIN"/>
    <property type="match status" value="1"/>
</dbReference>
<accession>A0ABU0JC30</accession>
<dbReference type="Pfam" id="PF13561">
    <property type="entry name" value="adh_short_C2"/>
    <property type="match status" value="1"/>
</dbReference>
<keyword evidence="2 3" id="KW-0560">Oxidoreductase</keyword>